<sequence>MPQPPKELDGSTSPRAWFGVELRYWRTKVVGWSIKELAAKAHVSREVIRRIEVGDYNCRIETALALDKALGTGGVFERGWGHAFGDDNKKAADDNFSAQQPSPVRNLSRRGRMLAADASLTHGGIESVDRRSFLAVPGLAALAVPGAARLLQPTQPARLPTEIRPHDIRELIEAAAFISRLDNQYGGDGIVKQTATTAMLWAEDLLHVKCPTELRPVLFAAVARLGIVVAASHFDAYAHADARQTFRFAAVCAEEANEWHLRAKSYSFLARQAVWIGEPDQGLTYAELGLARSDRLTATERAMLHSARARAFAKMGQAQQTLAAVGAADDAFAQARPDEDPPWMTYYDEAQHHGDTGHALFDLALLGHDPRHATRRLTTAVKGHDDLYARSRAISRTKLASLTMATGDPDQAAAIGHRALSEVGNLHSRRAADDVRELGRLAAKHPRNHNATTLRERVTATVPA</sequence>
<dbReference type="InterPro" id="IPR001387">
    <property type="entry name" value="Cro/C1-type_HTH"/>
</dbReference>
<keyword evidence="3" id="KW-1185">Reference proteome</keyword>
<dbReference type="CDD" id="cd00093">
    <property type="entry name" value="HTH_XRE"/>
    <property type="match status" value="1"/>
</dbReference>
<dbReference type="OrthoDB" id="3213425at2"/>
<dbReference type="Pfam" id="PF01381">
    <property type="entry name" value="HTH_3"/>
    <property type="match status" value="1"/>
</dbReference>
<evidence type="ECO:0000259" key="1">
    <source>
        <dbReference type="PROSITE" id="PS50943"/>
    </source>
</evidence>
<dbReference type="PROSITE" id="PS50943">
    <property type="entry name" value="HTH_CROC1"/>
    <property type="match status" value="1"/>
</dbReference>
<name>A0A345HRA7_9ACTN</name>
<accession>A0A345HRA7</accession>
<protein>
    <submittedName>
        <fullName evidence="2">XRE family transcriptional regulator</fullName>
    </submittedName>
</protein>
<gene>
    <name evidence="2" type="ORF">DVK44_17965</name>
</gene>
<proteinExistence type="predicted"/>
<evidence type="ECO:0000313" key="3">
    <source>
        <dbReference type="Proteomes" id="UP000253868"/>
    </source>
</evidence>
<dbReference type="GO" id="GO:0003677">
    <property type="term" value="F:DNA binding"/>
    <property type="evidence" value="ECO:0007669"/>
    <property type="project" value="InterPro"/>
</dbReference>
<evidence type="ECO:0000313" key="2">
    <source>
        <dbReference type="EMBL" id="AXG79231.1"/>
    </source>
</evidence>
<reference evidence="3" key="1">
    <citation type="submission" date="2018-07" db="EMBL/GenBank/DDBJ databases">
        <authorList>
            <person name="Zhao J."/>
        </authorList>
    </citation>
    <scope>NUCLEOTIDE SEQUENCE [LARGE SCALE GENOMIC DNA]</scope>
    <source>
        <strain evidence="3">GSSD-12</strain>
    </source>
</reference>
<dbReference type="Gene3D" id="1.10.260.40">
    <property type="entry name" value="lambda repressor-like DNA-binding domains"/>
    <property type="match status" value="1"/>
</dbReference>
<dbReference type="SUPFAM" id="SSF47413">
    <property type="entry name" value="lambda repressor-like DNA-binding domains"/>
    <property type="match status" value="1"/>
</dbReference>
<feature type="domain" description="HTH cro/C1-type" evidence="1">
    <location>
        <begin position="22"/>
        <end position="76"/>
    </location>
</feature>
<dbReference type="AlphaFoldDB" id="A0A345HRA7"/>
<dbReference type="KEGG" id="spad:DVK44_17965"/>
<dbReference type="Proteomes" id="UP000253868">
    <property type="component" value="Chromosome"/>
</dbReference>
<organism evidence="2 3">
    <name type="scientific">Streptomyces paludis</name>
    <dbReference type="NCBI Taxonomy" id="2282738"/>
    <lineage>
        <taxon>Bacteria</taxon>
        <taxon>Bacillati</taxon>
        <taxon>Actinomycetota</taxon>
        <taxon>Actinomycetes</taxon>
        <taxon>Kitasatosporales</taxon>
        <taxon>Streptomycetaceae</taxon>
        <taxon>Streptomyces</taxon>
    </lineage>
</organism>
<dbReference type="SMART" id="SM00530">
    <property type="entry name" value="HTH_XRE"/>
    <property type="match status" value="1"/>
</dbReference>
<dbReference type="InterPro" id="IPR010982">
    <property type="entry name" value="Lambda_DNA-bd_dom_sf"/>
</dbReference>
<dbReference type="EMBL" id="CP031194">
    <property type="protein sequence ID" value="AXG79231.1"/>
    <property type="molecule type" value="Genomic_DNA"/>
</dbReference>